<feature type="domain" description="Xylanolytic transcriptional activator regulatory" evidence="3">
    <location>
        <begin position="222"/>
        <end position="360"/>
    </location>
</feature>
<dbReference type="InterPro" id="IPR007219">
    <property type="entry name" value="XnlR_reg_dom"/>
</dbReference>
<organism evidence="4 5">
    <name type="scientific">Conoideocrella luteorostrata</name>
    <dbReference type="NCBI Taxonomy" id="1105319"/>
    <lineage>
        <taxon>Eukaryota</taxon>
        <taxon>Fungi</taxon>
        <taxon>Dikarya</taxon>
        <taxon>Ascomycota</taxon>
        <taxon>Pezizomycotina</taxon>
        <taxon>Sordariomycetes</taxon>
        <taxon>Hypocreomycetidae</taxon>
        <taxon>Hypocreales</taxon>
        <taxon>Clavicipitaceae</taxon>
        <taxon>Conoideocrella</taxon>
    </lineage>
</organism>
<dbReference type="GO" id="GO:0003677">
    <property type="term" value="F:DNA binding"/>
    <property type="evidence" value="ECO:0007669"/>
    <property type="project" value="InterPro"/>
</dbReference>
<dbReference type="AlphaFoldDB" id="A0AAJ0CJZ9"/>
<evidence type="ECO:0000313" key="5">
    <source>
        <dbReference type="Proteomes" id="UP001251528"/>
    </source>
</evidence>
<feature type="region of interest" description="Disordered" evidence="2">
    <location>
        <begin position="72"/>
        <end position="107"/>
    </location>
</feature>
<evidence type="ECO:0000259" key="3">
    <source>
        <dbReference type="Pfam" id="PF04082"/>
    </source>
</evidence>
<evidence type="ECO:0000256" key="2">
    <source>
        <dbReference type="SAM" id="MobiDB-lite"/>
    </source>
</evidence>
<comment type="caution">
    <text evidence="4">The sequence shown here is derived from an EMBL/GenBank/DDBJ whole genome shotgun (WGS) entry which is preliminary data.</text>
</comment>
<dbReference type="EMBL" id="JASWJB010000167">
    <property type="protein sequence ID" value="KAK2594458.1"/>
    <property type="molecule type" value="Genomic_DNA"/>
</dbReference>
<dbReference type="Pfam" id="PF04082">
    <property type="entry name" value="Fungal_trans"/>
    <property type="match status" value="1"/>
</dbReference>
<keyword evidence="5" id="KW-1185">Reference proteome</keyword>
<evidence type="ECO:0000256" key="1">
    <source>
        <dbReference type="ARBA" id="ARBA00023242"/>
    </source>
</evidence>
<keyword evidence="1" id="KW-0539">Nucleus</keyword>
<sequence>MKAHVATTYRKSQRSDKKPIQPTAHYFPHFKSYFPKVNIEVAWEAQNSTSHHSCEGDKHCLYKDIRRQSQRLQGVSDDLPSQQDPSSRVFLEDDGSTQPSVISQSYGSNGTHHCDLGDGMHTFTTDQSVNIADNSLRIADAINPRHSPAFDGFYSSFFKGHPFVLPKFHLLQLFDRDPLSVTNVIKAIAFIGSLYIRDAASPEYRAAVEVAITKGLPHNGFSVQCLLLFAGALEWSGEQDKAASVLRDTKSMALGIKMNSQSFASKNGQRWAILEDSWRRTWWELYIIDSIFAGIRHLPTFDLWNEEGDVDLPCEEMDYVKGDISLPRTLVEYDDRAFEDGHSLFSSFAYLIDAARILGSTLSIADKIGDSVLPTVKNAEANIASWHLYLPDYKKEPVQVDGSVDEIMFRAHMFINTVTTHLHRPQSRLHSSTMEILCSQYAHPQHSKALLVNYKNERHTFQAVQSARTCVELFTLTASPTTHTPFIMCMGSMATATHISACEYYLKGSEYAHAKDRVRVFLGVLKAFEDIWPQARKWSGEVKLMAKAVFENRDKTGELLLAGSVDSMNGVEGFDSSSLGLDLVLLRSCFAYFGDE</sequence>
<name>A0AAJ0CJZ9_9HYPO</name>
<dbReference type="Proteomes" id="UP001251528">
    <property type="component" value="Unassembled WGS sequence"/>
</dbReference>
<dbReference type="PANTHER" id="PTHR47431">
    <property type="entry name" value="ZN(II)2CYS6 TRANSCRIPTION FACTOR (EUROFUNG)-RELATED"/>
    <property type="match status" value="1"/>
</dbReference>
<feature type="compositionally biased region" description="Low complexity" evidence="2">
    <location>
        <begin position="76"/>
        <end position="87"/>
    </location>
</feature>
<reference evidence="4" key="1">
    <citation type="submission" date="2023-06" db="EMBL/GenBank/DDBJ databases">
        <title>Conoideocrella luteorostrata (Hypocreales: Clavicipitaceae), a potential biocontrol fungus for elongate hemlock scale in United States Christmas tree production areas.</title>
        <authorList>
            <person name="Barrett H."/>
            <person name="Lovett B."/>
            <person name="Macias A.M."/>
            <person name="Stajich J.E."/>
            <person name="Kasson M.T."/>
        </authorList>
    </citation>
    <scope>NUCLEOTIDE SEQUENCE</scope>
    <source>
        <strain evidence="4">ARSEF 14590</strain>
    </source>
</reference>
<proteinExistence type="predicted"/>
<dbReference type="GO" id="GO:0006351">
    <property type="term" value="P:DNA-templated transcription"/>
    <property type="evidence" value="ECO:0007669"/>
    <property type="project" value="InterPro"/>
</dbReference>
<feature type="region of interest" description="Disordered" evidence="2">
    <location>
        <begin position="1"/>
        <end position="22"/>
    </location>
</feature>
<feature type="compositionally biased region" description="Polar residues" evidence="2">
    <location>
        <begin position="96"/>
        <end position="107"/>
    </location>
</feature>
<protein>
    <recommendedName>
        <fullName evidence="3">Xylanolytic transcriptional activator regulatory domain-containing protein</fullName>
    </recommendedName>
</protein>
<accession>A0AAJ0CJZ9</accession>
<dbReference type="GO" id="GO:0008270">
    <property type="term" value="F:zinc ion binding"/>
    <property type="evidence" value="ECO:0007669"/>
    <property type="project" value="InterPro"/>
</dbReference>
<gene>
    <name evidence="4" type="ORF">QQS21_007804</name>
</gene>
<dbReference type="PANTHER" id="PTHR47431:SF4">
    <property type="entry name" value="ZN(II)2CYS6 TRANSCRIPTION FACTOR (EUROFUNG)"/>
    <property type="match status" value="1"/>
</dbReference>
<dbReference type="CDD" id="cd12148">
    <property type="entry name" value="fungal_TF_MHR"/>
    <property type="match status" value="1"/>
</dbReference>
<evidence type="ECO:0000313" key="4">
    <source>
        <dbReference type="EMBL" id="KAK2594458.1"/>
    </source>
</evidence>